<evidence type="ECO:0000313" key="3">
    <source>
        <dbReference type="Proteomes" id="UP001148838"/>
    </source>
</evidence>
<dbReference type="Proteomes" id="UP001148838">
    <property type="component" value="Unassembled WGS sequence"/>
</dbReference>
<name>A0ABQ8RZ24_PERAM</name>
<dbReference type="EMBL" id="JAJSOF020000039">
    <property type="protein sequence ID" value="KAJ4426953.1"/>
    <property type="molecule type" value="Genomic_DNA"/>
</dbReference>
<proteinExistence type="predicted"/>
<comment type="caution">
    <text evidence="2">The sequence shown here is derived from an EMBL/GenBank/DDBJ whole genome shotgun (WGS) entry which is preliminary data.</text>
</comment>
<gene>
    <name evidence="2" type="ORF">ANN_26752</name>
</gene>
<dbReference type="InterPro" id="IPR024445">
    <property type="entry name" value="Tnp_ISXO2-like"/>
</dbReference>
<sequence>MTILSEYEELCEGDFIRAVDNVLYTQYRLPVLPTSQYYNMCFLPRPLPSFQNLKSQVLPMFAPCQQDGLKGPQVAEEGNAASRGELLDMIDVYGFCDGNANNSVDEYRRRFLDRRTPPRGVFVLTLVTEGYWCSPLYCEELFVLEYTCFGMDAADFFGQFATTELAIAYLQNRRIIAQNAPNCNAIGSNRPMTLIKQSSTFDGVIWRCPAHKGCKKSIRDGSFLSGQHISFKIFLMLAYYWAYSVSVGIAAVEAKVSKRRLGFLEFVPDRTRNTLLPIIERSVLPGTEIHSDEWAAYRAIPAIPVIPPYRHLTMNHSENFVSPLTGVHNNVECFWKNVKQKLKKMSGTCDAHVPSYMDEFMWRQLNGKKTRTAFDNLLDQIAAFYPV</sequence>
<accession>A0ABQ8RZ24</accession>
<evidence type="ECO:0000259" key="1">
    <source>
        <dbReference type="SMART" id="SM01126"/>
    </source>
</evidence>
<dbReference type="SMART" id="SM01126">
    <property type="entry name" value="DDE_Tnp_IS1595"/>
    <property type="match status" value="1"/>
</dbReference>
<dbReference type="InterPro" id="IPR053164">
    <property type="entry name" value="IS1016-like_transposase"/>
</dbReference>
<feature type="domain" description="ISXO2-like transposase" evidence="1">
    <location>
        <begin position="236"/>
        <end position="365"/>
    </location>
</feature>
<organism evidence="2 3">
    <name type="scientific">Periplaneta americana</name>
    <name type="common">American cockroach</name>
    <name type="synonym">Blatta americana</name>
    <dbReference type="NCBI Taxonomy" id="6978"/>
    <lineage>
        <taxon>Eukaryota</taxon>
        <taxon>Metazoa</taxon>
        <taxon>Ecdysozoa</taxon>
        <taxon>Arthropoda</taxon>
        <taxon>Hexapoda</taxon>
        <taxon>Insecta</taxon>
        <taxon>Pterygota</taxon>
        <taxon>Neoptera</taxon>
        <taxon>Polyneoptera</taxon>
        <taxon>Dictyoptera</taxon>
        <taxon>Blattodea</taxon>
        <taxon>Blattoidea</taxon>
        <taxon>Blattidae</taxon>
        <taxon>Blattinae</taxon>
        <taxon>Periplaneta</taxon>
    </lineage>
</organism>
<dbReference type="PANTHER" id="PTHR47163">
    <property type="entry name" value="DDE_TNP_IS1595 DOMAIN-CONTAINING PROTEIN"/>
    <property type="match status" value="1"/>
</dbReference>
<dbReference type="Pfam" id="PF12762">
    <property type="entry name" value="DDE_Tnp_IS1595"/>
    <property type="match status" value="1"/>
</dbReference>
<dbReference type="PANTHER" id="PTHR47163:SF2">
    <property type="entry name" value="SI:DKEY-17M8.2"/>
    <property type="match status" value="1"/>
</dbReference>
<keyword evidence="3" id="KW-1185">Reference proteome</keyword>
<protein>
    <recommendedName>
        <fullName evidence="1">ISXO2-like transposase domain-containing protein</fullName>
    </recommendedName>
</protein>
<evidence type="ECO:0000313" key="2">
    <source>
        <dbReference type="EMBL" id="KAJ4426953.1"/>
    </source>
</evidence>
<reference evidence="2 3" key="1">
    <citation type="journal article" date="2022" name="Allergy">
        <title>Genome assembly and annotation of Periplaneta americana reveal a comprehensive cockroach allergen profile.</title>
        <authorList>
            <person name="Wang L."/>
            <person name="Xiong Q."/>
            <person name="Saelim N."/>
            <person name="Wang L."/>
            <person name="Nong W."/>
            <person name="Wan A.T."/>
            <person name="Shi M."/>
            <person name="Liu X."/>
            <person name="Cao Q."/>
            <person name="Hui J.H.L."/>
            <person name="Sookrung N."/>
            <person name="Leung T.F."/>
            <person name="Tungtrongchitr A."/>
            <person name="Tsui S.K.W."/>
        </authorList>
    </citation>
    <scope>NUCLEOTIDE SEQUENCE [LARGE SCALE GENOMIC DNA]</scope>
    <source>
        <strain evidence="2">PWHHKU_190912</strain>
    </source>
</reference>